<keyword evidence="4 8" id="KW-0031">Aminopeptidase</keyword>
<evidence type="ECO:0000256" key="5">
    <source>
        <dbReference type="ARBA" id="ARBA00022670"/>
    </source>
</evidence>
<comment type="similarity">
    <text evidence="2">Belongs to the peptidase M17 family.</text>
</comment>
<dbReference type="SUPFAM" id="SSF52949">
    <property type="entry name" value="Macro domain-like"/>
    <property type="match status" value="1"/>
</dbReference>
<name>A0A1J5QIQ7_9ZZZZ</name>
<evidence type="ECO:0000256" key="6">
    <source>
        <dbReference type="ARBA" id="ARBA00022801"/>
    </source>
</evidence>
<reference evidence="8" key="1">
    <citation type="submission" date="2016-10" db="EMBL/GenBank/DDBJ databases">
        <title>Sequence of Gallionella enrichment culture.</title>
        <authorList>
            <person name="Poehlein A."/>
            <person name="Muehling M."/>
            <person name="Daniel R."/>
        </authorList>
    </citation>
    <scope>NUCLEOTIDE SEQUENCE</scope>
</reference>
<dbReference type="PANTHER" id="PTHR11963">
    <property type="entry name" value="LEUCINE AMINOPEPTIDASE-RELATED"/>
    <property type="match status" value="1"/>
</dbReference>
<dbReference type="Gene3D" id="3.40.220.10">
    <property type="entry name" value="Leucine Aminopeptidase, subunit E, domain 1"/>
    <property type="match status" value="1"/>
</dbReference>
<evidence type="ECO:0000256" key="2">
    <source>
        <dbReference type="ARBA" id="ARBA00009528"/>
    </source>
</evidence>
<dbReference type="Pfam" id="PF00883">
    <property type="entry name" value="Peptidase_M17"/>
    <property type="match status" value="1"/>
</dbReference>
<dbReference type="PRINTS" id="PR00481">
    <property type="entry name" value="LAMNOPPTDASE"/>
</dbReference>
<keyword evidence="5" id="KW-0645">Protease</keyword>
<dbReference type="Gene3D" id="3.40.630.10">
    <property type="entry name" value="Zn peptidases"/>
    <property type="match status" value="1"/>
</dbReference>
<dbReference type="GO" id="GO:0070006">
    <property type="term" value="F:metalloaminopeptidase activity"/>
    <property type="evidence" value="ECO:0007669"/>
    <property type="project" value="InterPro"/>
</dbReference>
<dbReference type="EMBL" id="MLJW01000707">
    <property type="protein sequence ID" value="OIQ83398.1"/>
    <property type="molecule type" value="Genomic_DNA"/>
</dbReference>
<dbReference type="PROSITE" id="PS00631">
    <property type="entry name" value="CYTOSOL_AP"/>
    <property type="match status" value="1"/>
</dbReference>
<evidence type="ECO:0000256" key="3">
    <source>
        <dbReference type="ARBA" id="ARBA00012565"/>
    </source>
</evidence>
<dbReference type="InterPro" id="IPR023042">
    <property type="entry name" value="Peptidase_M17_leu_NH2_pept"/>
</dbReference>
<sequence length="500" mass="50276">MPRLTLTSADPSRLTTDAVVVAIARTPDGPVLVAGDALPTALRTALTEVLASGAATLGITGAADEVRKVPSAGSVAAPVVVLTGLGDVDDTWAPESLRRAAGAATRELGGAGSVALALPSGDLVQLAAVIEGALLGAYAYTRYRATDAAAKAVAVAQIEVVTPLAKDKAAKAALARAEVLAEAVHATRDLINTAPNDLYPAAFADLAKEAAKGTGIKVTVLDEKALAAGGYGGLIGVGQGSVRGPRLVKVAYSPSRPTAKVALVGKGITFDSGGISIKPAAGMEAMKSDMSGAAAVLHTVVAAARLGIPVAVTGWLCLAENMPSGSAQRPSDVITIRGGTTVEVLNTDAEGRLVLADGLVAATEEKPDVVLDIATLTGAQVVALGHRVSAVMGTDAVRDEVVAAAGASGEQFWPMPLPEELRAGLASKVADIANIGERWGGMLSAGVFLQEFVGTTPWAHLDVAGPAFNEKTAHGYTPVGGTGVGVRTMLALIESRASAH</sequence>
<dbReference type="GO" id="GO:0006508">
    <property type="term" value="P:proteolysis"/>
    <property type="evidence" value="ECO:0007669"/>
    <property type="project" value="UniProtKB-KW"/>
</dbReference>
<protein>
    <recommendedName>
        <fullName evidence="3">leucyl aminopeptidase</fullName>
        <ecNumber evidence="3">3.4.11.1</ecNumber>
    </recommendedName>
</protein>
<evidence type="ECO:0000256" key="4">
    <source>
        <dbReference type="ARBA" id="ARBA00022438"/>
    </source>
</evidence>
<accession>A0A1J5QIQ7</accession>
<gene>
    <name evidence="8" type="primary">pepA_15</name>
    <name evidence="8" type="ORF">GALL_348060</name>
</gene>
<keyword evidence="6 8" id="KW-0378">Hydrolase</keyword>
<dbReference type="EC" id="3.4.11.1" evidence="3"/>
<comment type="caution">
    <text evidence="8">The sequence shown here is derived from an EMBL/GenBank/DDBJ whole genome shotgun (WGS) entry which is preliminary data.</text>
</comment>
<comment type="catalytic activity">
    <reaction evidence="1">
        <text>Release of an N-terminal amino acid, Xaa-|-Yaa-, in which Xaa is preferably Leu, but may be other amino acids including Pro although not Arg or Lys, and Yaa may be Pro. Amino acid amides and methyl esters are also readily hydrolyzed, but rates on arylamides are exceedingly low.</text>
        <dbReference type="EC" id="3.4.11.1"/>
    </reaction>
</comment>
<dbReference type="InterPro" id="IPR011356">
    <property type="entry name" value="Leucine_aapep/pepB"/>
</dbReference>
<dbReference type="NCBIfam" id="NF002073">
    <property type="entry name" value="PRK00913.1-2"/>
    <property type="match status" value="1"/>
</dbReference>
<dbReference type="CDD" id="cd00433">
    <property type="entry name" value="Peptidase_M17"/>
    <property type="match status" value="1"/>
</dbReference>
<evidence type="ECO:0000259" key="7">
    <source>
        <dbReference type="PROSITE" id="PS00631"/>
    </source>
</evidence>
<organism evidence="8">
    <name type="scientific">mine drainage metagenome</name>
    <dbReference type="NCBI Taxonomy" id="410659"/>
    <lineage>
        <taxon>unclassified sequences</taxon>
        <taxon>metagenomes</taxon>
        <taxon>ecological metagenomes</taxon>
    </lineage>
</organism>
<dbReference type="InterPro" id="IPR008283">
    <property type="entry name" value="Peptidase_M17_N"/>
</dbReference>
<dbReference type="InterPro" id="IPR043472">
    <property type="entry name" value="Macro_dom-like"/>
</dbReference>
<dbReference type="GO" id="GO:0030145">
    <property type="term" value="F:manganese ion binding"/>
    <property type="evidence" value="ECO:0007669"/>
    <property type="project" value="InterPro"/>
</dbReference>
<dbReference type="HAMAP" id="MF_00181">
    <property type="entry name" value="Cytosol_peptidase_M17"/>
    <property type="match status" value="1"/>
</dbReference>
<dbReference type="Pfam" id="PF02789">
    <property type="entry name" value="Peptidase_M17_N"/>
    <property type="match status" value="1"/>
</dbReference>
<proteinExistence type="inferred from homology"/>
<evidence type="ECO:0000313" key="8">
    <source>
        <dbReference type="EMBL" id="OIQ83398.1"/>
    </source>
</evidence>
<dbReference type="SUPFAM" id="SSF53187">
    <property type="entry name" value="Zn-dependent exopeptidases"/>
    <property type="match status" value="1"/>
</dbReference>
<dbReference type="PANTHER" id="PTHR11963:SF23">
    <property type="entry name" value="CYTOSOL AMINOPEPTIDASE"/>
    <property type="match status" value="1"/>
</dbReference>
<feature type="domain" description="Cytosol aminopeptidase" evidence="7">
    <location>
        <begin position="346"/>
        <end position="353"/>
    </location>
</feature>
<dbReference type="GO" id="GO:0005737">
    <property type="term" value="C:cytoplasm"/>
    <property type="evidence" value="ECO:0007669"/>
    <property type="project" value="InterPro"/>
</dbReference>
<dbReference type="AlphaFoldDB" id="A0A1J5QIQ7"/>
<dbReference type="InterPro" id="IPR000819">
    <property type="entry name" value="Peptidase_M17_C"/>
</dbReference>
<evidence type="ECO:0000256" key="1">
    <source>
        <dbReference type="ARBA" id="ARBA00000135"/>
    </source>
</evidence>